<dbReference type="SUPFAM" id="SSF52402">
    <property type="entry name" value="Adenine nucleotide alpha hydrolases-like"/>
    <property type="match status" value="1"/>
</dbReference>
<keyword evidence="4" id="KW-1185">Reference proteome</keyword>
<dbReference type="PANTHER" id="PTHR46268">
    <property type="entry name" value="STRESS RESPONSE PROTEIN NHAX"/>
    <property type="match status" value="1"/>
</dbReference>
<feature type="domain" description="UspA" evidence="2">
    <location>
        <begin position="1"/>
        <end position="141"/>
    </location>
</feature>
<dbReference type="InterPro" id="IPR006016">
    <property type="entry name" value="UspA"/>
</dbReference>
<evidence type="ECO:0000313" key="3">
    <source>
        <dbReference type="EMBL" id="MFC6764761.1"/>
    </source>
</evidence>
<dbReference type="EMBL" id="JBHSWV010000098">
    <property type="protein sequence ID" value="MFC6764761.1"/>
    <property type="molecule type" value="Genomic_DNA"/>
</dbReference>
<evidence type="ECO:0000313" key="4">
    <source>
        <dbReference type="Proteomes" id="UP001596383"/>
    </source>
</evidence>
<proteinExistence type="inferred from homology"/>
<dbReference type="PANTHER" id="PTHR46268:SF24">
    <property type="entry name" value="UNIVERSAL STRESS PROTEIN"/>
    <property type="match status" value="1"/>
</dbReference>
<reference evidence="3 4" key="1">
    <citation type="journal article" date="2019" name="Int. J. Syst. Evol. Microbiol.">
        <title>The Global Catalogue of Microorganisms (GCM) 10K type strain sequencing project: providing services to taxonomists for standard genome sequencing and annotation.</title>
        <authorList>
            <consortium name="The Broad Institute Genomics Platform"/>
            <consortium name="The Broad Institute Genome Sequencing Center for Infectious Disease"/>
            <person name="Wu L."/>
            <person name="Ma J."/>
        </authorList>
    </citation>
    <scope>NUCLEOTIDE SEQUENCE [LARGE SCALE GENOMIC DNA]</scope>
    <source>
        <strain evidence="3 4">LMG 29247</strain>
    </source>
</reference>
<sequence>MAERILVAYDRSPLAIEALELVFEKFPDATVIALYVIEVPAGQWAQLVGPELQIPVTERAQEYADDVLESARETASKYGRSLETTVATGEPDHRIVATAEEEAVDLIVVGSHGQEGISRVLLGTVAENVVRRSPAPVLVIR</sequence>
<gene>
    <name evidence="3" type="ORF">ACFQE6_06905</name>
</gene>
<dbReference type="InterPro" id="IPR014729">
    <property type="entry name" value="Rossmann-like_a/b/a_fold"/>
</dbReference>
<dbReference type="PRINTS" id="PR01438">
    <property type="entry name" value="UNVRSLSTRESS"/>
</dbReference>
<dbReference type="AlphaFoldDB" id="A0ABD5SHV6"/>
<accession>A0ABD5SHV6</accession>
<dbReference type="Proteomes" id="UP001596383">
    <property type="component" value="Unassembled WGS sequence"/>
</dbReference>
<protein>
    <submittedName>
        <fullName evidence="3">Universal stress protein</fullName>
    </submittedName>
</protein>
<dbReference type="RefSeq" id="WP_273737821.1">
    <property type="nucleotide sequence ID" value="NZ_JAQIVI010000098.1"/>
</dbReference>
<dbReference type="Pfam" id="PF00582">
    <property type="entry name" value="Usp"/>
    <property type="match status" value="1"/>
</dbReference>
<name>A0ABD5SHV6_9EURY</name>
<comment type="caution">
    <text evidence="3">The sequence shown here is derived from an EMBL/GenBank/DDBJ whole genome shotgun (WGS) entry which is preliminary data.</text>
</comment>
<evidence type="ECO:0000259" key="2">
    <source>
        <dbReference type="Pfam" id="PF00582"/>
    </source>
</evidence>
<dbReference type="Gene3D" id="3.40.50.620">
    <property type="entry name" value="HUPs"/>
    <property type="match status" value="1"/>
</dbReference>
<organism evidence="3 4">
    <name type="scientific">Natrinema soli</name>
    <dbReference type="NCBI Taxonomy" id="1930624"/>
    <lineage>
        <taxon>Archaea</taxon>
        <taxon>Methanobacteriati</taxon>
        <taxon>Methanobacteriota</taxon>
        <taxon>Stenosarchaea group</taxon>
        <taxon>Halobacteria</taxon>
        <taxon>Halobacteriales</taxon>
        <taxon>Natrialbaceae</taxon>
        <taxon>Natrinema</taxon>
    </lineage>
</organism>
<evidence type="ECO:0000256" key="1">
    <source>
        <dbReference type="ARBA" id="ARBA00008791"/>
    </source>
</evidence>
<comment type="similarity">
    <text evidence="1">Belongs to the universal stress protein A family.</text>
</comment>
<dbReference type="InterPro" id="IPR006015">
    <property type="entry name" value="Universal_stress_UspA"/>
</dbReference>
<dbReference type="CDD" id="cd00293">
    <property type="entry name" value="USP-like"/>
    <property type="match status" value="1"/>
</dbReference>